<reference evidence="2 3" key="1">
    <citation type="submission" date="2019-05" db="EMBL/GenBank/DDBJ databases">
        <title>Genome sequences of Thalassotalea litorea 1K03283.</title>
        <authorList>
            <person name="Zhang D."/>
        </authorList>
    </citation>
    <scope>NUCLEOTIDE SEQUENCE [LARGE SCALE GENOMIC DNA]</scope>
    <source>
        <strain evidence="2 3">MCCC 1K03283</strain>
    </source>
</reference>
<sequence length="123" mass="14612">MELVKSLHFSLAMTSVLLFSYRFILLMRKPEKLKQKWLKILPHVVDTFLLIFGITLMISFSFYPTQHDWMLEKLLAIFAYIFTGFYTLKWARTNAMKYLGYLGALGWFILIVKLAITHQTMFF</sequence>
<gene>
    <name evidence="2" type="ORF">FE810_01230</name>
</gene>
<dbReference type="PANTHER" id="PTHR39594">
    <property type="entry name" value="PROTEIN YCHQ"/>
    <property type="match status" value="1"/>
</dbReference>
<dbReference type="GO" id="GO:0005886">
    <property type="term" value="C:plasma membrane"/>
    <property type="evidence" value="ECO:0007669"/>
    <property type="project" value="TreeGrafter"/>
</dbReference>
<dbReference type="Pfam" id="PF04247">
    <property type="entry name" value="SirB"/>
    <property type="match status" value="1"/>
</dbReference>
<keyword evidence="1" id="KW-0812">Transmembrane</keyword>
<dbReference type="PIRSF" id="PIRSF005610">
    <property type="entry name" value="SirB"/>
    <property type="match status" value="1"/>
</dbReference>
<dbReference type="InterPro" id="IPR007360">
    <property type="entry name" value="SirB"/>
</dbReference>
<organism evidence="2 3">
    <name type="scientific">Thalassotalea litorea</name>
    <dbReference type="NCBI Taxonomy" id="2020715"/>
    <lineage>
        <taxon>Bacteria</taxon>
        <taxon>Pseudomonadati</taxon>
        <taxon>Pseudomonadota</taxon>
        <taxon>Gammaproteobacteria</taxon>
        <taxon>Alteromonadales</taxon>
        <taxon>Colwelliaceae</taxon>
        <taxon>Thalassotalea</taxon>
    </lineage>
</organism>
<feature type="transmembrane region" description="Helical" evidence="1">
    <location>
        <begin position="6"/>
        <end position="25"/>
    </location>
</feature>
<dbReference type="RefSeq" id="WP_138318202.1">
    <property type="nucleotide sequence ID" value="NZ_VCBC01000002.1"/>
</dbReference>
<dbReference type="AlphaFoldDB" id="A0A5R9ISI9"/>
<evidence type="ECO:0000313" key="2">
    <source>
        <dbReference type="EMBL" id="TLU67599.1"/>
    </source>
</evidence>
<feature type="transmembrane region" description="Helical" evidence="1">
    <location>
        <begin position="74"/>
        <end position="91"/>
    </location>
</feature>
<evidence type="ECO:0000256" key="1">
    <source>
        <dbReference type="SAM" id="Phobius"/>
    </source>
</evidence>
<dbReference type="OrthoDB" id="5588650at2"/>
<name>A0A5R9ISI9_9GAMM</name>
<dbReference type="PANTHER" id="PTHR39594:SF1">
    <property type="entry name" value="PROTEIN YCHQ"/>
    <property type="match status" value="1"/>
</dbReference>
<keyword evidence="1" id="KW-0472">Membrane</keyword>
<feature type="transmembrane region" description="Helical" evidence="1">
    <location>
        <begin position="98"/>
        <end position="116"/>
    </location>
</feature>
<accession>A0A5R9ISI9</accession>
<proteinExistence type="predicted"/>
<dbReference type="Proteomes" id="UP000307790">
    <property type="component" value="Unassembled WGS sequence"/>
</dbReference>
<evidence type="ECO:0000313" key="3">
    <source>
        <dbReference type="Proteomes" id="UP000307790"/>
    </source>
</evidence>
<keyword evidence="3" id="KW-1185">Reference proteome</keyword>
<keyword evidence="1" id="KW-1133">Transmembrane helix</keyword>
<protein>
    <submittedName>
        <fullName evidence="2">SirB family protein</fullName>
    </submittedName>
</protein>
<comment type="caution">
    <text evidence="2">The sequence shown here is derived from an EMBL/GenBank/DDBJ whole genome shotgun (WGS) entry which is preliminary data.</text>
</comment>
<dbReference type="EMBL" id="VCBC01000002">
    <property type="protein sequence ID" value="TLU67599.1"/>
    <property type="molecule type" value="Genomic_DNA"/>
</dbReference>
<feature type="transmembrane region" description="Helical" evidence="1">
    <location>
        <begin position="37"/>
        <end position="62"/>
    </location>
</feature>